<dbReference type="PANTHER" id="PTHR10039">
    <property type="entry name" value="AMELOGENIN"/>
    <property type="match status" value="1"/>
</dbReference>
<feature type="domain" description="DUF7791" evidence="3">
    <location>
        <begin position="615"/>
        <end position="714"/>
    </location>
</feature>
<keyword evidence="1" id="KW-0677">Repeat</keyword>
<dbReference type="Pfam" id="PF25053">
    <property type="entry name" value="DUF7791"/>
    <property type="match status" value="1"/>
</dbReference>
<dbReference type="EMBL" id="KZ613509">
    <property type="protein sequence ID" value="PMD15987.1"/>
    <property type="molecule type" value="Genomic_DNA"/>
</dbReference>
<accession>A0A2J6PPN0</accession>
<keyword evidence="5" id="KW-1185">Reference proteome</keyword>
<dbReference type="Gene3D" id="3.40.50.300">
    <property type="entry name" value="P-loop containing nucleotide triphosphate hydrolases"/>
    <property type="match status" value="1"/>
</dbReference>
<dbReference type="Pfam" id="PF24883">
    <property type="entry name" value="NPHP3_N"/>
    <property type="match status" value="1"/>
</dbReference>
<dbReference type="OrthoDB" id="443402at2759"/>
<gene>
    <name evidence="4" type="ORF">NA56DRAFT_324899</name>
</gene>
<evidence type="ECO:0000259" key="3">
    <source>
        <dbReference type="Pfam" id="PF25053"/>
    </source>
</evidence>
<dbReference type="InterPro" id="IPR056884">
    <property type="entry name" value="NPHP3-like_N"/>
</dbReference>
<dbReference type="InterPro" id="IPR056693">
    <property type="entry name" value="DUF7791"/>
</dbReference>
<evidence type="ECO:0000313" key="5">
    <source>
        <dbReference type="Proteomes" id="UP000235672"/>
    </source>
</evidence>
<proteinExistence type="predicted"/>
<dbReference type="InterPro" id="IPR027417">
    <property type="entry name" value="P-loop_NTPase"/>
</dbReference>
<reference evidence="4 5" key="1">
    <citation type="submission" date="2016-05" db="EMBL/GenBank/DDBJ databases">
        <title>A degradative enzymes factory behind the ericoid mycorrhizal symbiosis.</title>
        <authorList>
            <consortium name="DOE Joint Genome Institute"/>
            <person name="Martino E."/>
            <person name="Morin E."/>
            <person name="Grelet G."/>
            <person name="Kuo A."/>
            <person name="Kohler A."/>
            <person name="Daghino S."/>
            <person name="Barry K."/>
            <person name="Choi C."/>
            <person name="Cichocki N."/>
            <person name="Clum A."/>
            <person name="Copeland A."/>
            <person name="Hainaut M."/>
            <person name="Haridas S."/>
            <person name="Labutti K."/>
            <person name="Lindquist E."/>
            <person name="Lipzen A."/>
            <person name="Khouja H.-R."/>
            <person name="Murat C."/>
            <person name="Ohm R."/>
            <person name="Olson A."/>
            <person name="Spatafora J."/>
            <person name="Veneault-Fourrey C."/>
            <person name="Henrissat B."/>
            <person name="Grigoriev I."/>
            <person name="Martin F."/>
            <person name="Perotto S."/>
        </authorList>
    </citation>
    <scope>NUCLEOTIDE SEQUENCE [LARGE SCALE GENOMIC DNA]</scope>
    <source>
        <strain evidence="4 5">UAMH 7357</strain>
    </source>
</reference>
<dbReference type="AlphaFoldDB" id="A0A2J6PPN0"/>
<organism evidence="4 5">
    <name type="scientific">Hyaloscypha hepaticicola</name>
    <dbReference type="NCBI Taxonomy" id="2082293"/>
    <lineage>
        <taxon>Eukaryota</taxon>
        <taxon>Fungi</taxon>
        <taxon>Dikarya</taxon>
        <taxon>Ascomycota</taxon>
        <taxon>Pezizomycotina</taxon>
        <taxon>Leotiomycetes</taxon>
        <taxon>Helotiales</taxon>
        <taxon>Hyaloscyphaceae</taxon>
        <taxon>Hyaloscypha</taxon>
    </lineage>
</organism>
<feature type="domain" description="Nephrocystin 3-like N-terminal" evidence="2">
    <location>
        <begin position="319"/>
        <end position="487"/>
    </location>
</feature>
<dbReference type="PANTHER" id="PTHR10039:SF5">
    <property type="entry name" value="NACHT DOMAIN-CONTAINING PROTEIN"/>
    <property type="match status" value="1"/>
</dbReference>
<sequence length="925" mass="105329">MDPLNALSVASSVVQFVDFGRQLLSASYEIYRSPSGESSKNVDLRTISKDLTDLVAQIKKKVGPSANIKLDKSTAEYRLAEISKECEMILKEFEGALDKLGRQRSSKKTAFEMARGAILTALEDVLNASTVDRMRARLDNQKCRLVDATLFCLWEESKRSVYRDDQFKKQLDNMITILGRLDDRADKLSQETTHKALKIDSGSDVVSQPANSIDKIVTDGLHDRESLEDTRLYKQLVDSLWINRLTSVPQSRKEWDPASDGGEISTMFRGLYCNAILQSLAFETIQGREEAIPQAFKETFSWIYLREPTELDGLRLWSSFPEWLEGNMSQPYWITGKPGSGKSTLMKFLQQQPLLITHLKNWSGELPLICTSYYAWVAGSDLQKSCQGLMRTLLYRILTENPSWIPEIAPRRWLLSLTLRDINYLPSWYDWEMEESFETLLVKCGISTRLALFIDGLDEFDSPPFKVLELIQKINSRDCIKICVASRQWTEFNDAFHQSPMLRMQDLTAADLAHFVDAKLEGNRGFLERKRIFPMEAIQLVADVVAKAQGVFLWVSIVVRSLLDALTEGDGLSDLRTIVDQLPSDIALLYDAIWARIGSRNIIASAKLLVTFKAAKGPLSYMILWLADERQPLDFDIRTLSAEGRIGVREIVERRLDSRTRGILEISTGGNVDFLHRTARDWMLQPRIWEGISSQVPGDFDPYLQLLRAETLSMSETCAALPSGQWPNVKRVLWYASQVKQSPTADPELVLLLKKFDQEVYQAVRSASEPENDGTSKNKLTEHGDWNWMSVPVDADKHQHTFLGLMARYCVLPYLRANMPNDPNRTPSKMCISLLENAVFGYADTEYHIEWKQRIATVALLLDNGVSRKQIFVNGTSAIKEVRSWKEVTTSGDRKYYFTKVEELLSLKRSFKESLKTGFERVKGR</sequence>
<name>A0A2J6PPN0_9HELO</name>
<evidence type="ECO:0000256" key="1">
    <source>
        <dbReference type="ARBA" id="ARBA00022737"/>
    </source>
</evidence>
<dbReference type="Proteomes" id="UP000235672">
    <property type="component" value="Unassembled WGS sequence"/>
</dbReference>
<dbReference type="SUPFAM" id="SSF52540">
    <property type="entry name" value="P-loop containing nucleoside triphosphate hydrolases"/>
    <property type="match status" value="1"/>
</dbReference>
<evidence type="ECO:0000259" key="2">
    <source>
        <dbReference type="Pfam" id="PF24883"/>
    </source>
</evidence>
<dbReference type="STRING" id="1745343.A0A2J6PPN0"/>
<protein>
    <submittedName>
        <fullName evidence="4">Uncharacterized protein</fullName>
    </submittedName>
</protein>
<evidence type="ECO:0000313" key="4">
    <source>
        <dbReference type="EMBL" id="PMD15987.1"/>
    </source>
</evidence>